<evidence type="ECO:0000313" key="3">
    <source>
        <dbReference type="Proteomes" id="UP001153328"/>
    </source>
</evidence>
<organism evidence="2 3">
    <name type="scientific">Actinacidiphila bryophytorum</name>
    <dbReference type="NCBI Taxonomy" id="1436133"/>
    <lineage>
        <taxon>Bacteria</taxon>
        <taxon>Bacillati</taxon>
        <taxon>Actinomycetota</taxon>
        <taxon>Actinomycetes</taxon>
        <taxon>Kitasatosporales</taxon>
        <taxon>Streptomycetaceae</taxon>
        <taxon>Actinacidiphila</taxon>
    </lineage>
</organism>
<comment type="caution">
    <text evidence="2">The sequence shown here is derived from an EMBL/GenBank/DDBJ whole genome shotgun (WGS) entry which is preliminary data.</text>
</comment>
<name>A0A9W4H3C0_9ACTN</name>
<feature type="region of interest" description="Disordered" evidence="1">
    <location>
        <begin position="1"/>
        <end position="105"/>
    </location>
</feature>
<feature type="compositionally biased region" description="Low complexity" evidence="1">
    <location>
        <begin position="48"/>
        <end position="58"/>
    </location>
</feature>
<sequence>MEAQPGPGHPGAPAHPRPRPRRQPRAGTRPGRGHPPARGDVRGQPRTPALRPAPQGPRRQPRPEGPGPGDPLRLLHRALAPGGPGRRLTPCRHAPGGVPARRPPPASRYLTAGLLTNFSGGVVRGAAIYRRTSC</sequence>
<reference evidence="2" key="1">
    <citation type="submission" date="2021-06" db="EMBL/GenBank/DDBJ databases">
        <authorList>
            <person name="Arsene-Ploetze F."/>
        </authorList>
    </citation>
    <scope>NUCLEOTIDE SEQUENCE</scope>
    <source>
        <strain evidence="2">SBRY1</strain>
    </source>
</reference>
<dbReference type="EMBL" id="CAJVAX010000018">
    <property type="protein sequence ID" value="CAG7647074.1"/>
    <property type="molecule type" value="Genomic_DNA"/>
</dbReference>
<keyword evidence="3" id="KW-1185">Reference proteome</keyword>
<dbReference type="AlphaFoldDB" id="A0A9W4H3C0"/>
<protein>
    <submittedName>
        <fullName evidence="2">Uncharacterized protein</fullName>
    </submittedName>
</protein>
<evidence type="ECO:0000256" key="1">
    <source>
        <dbReference type="SAM" id="MobiDB-lite"/>
    </source>
</evidence>
<gene>
    <name evidence="2" type="ORF">SBRY_40575</name>
</gene>
<evidence type="ECO:0000313" key="2">
    <source>
        <dbReference type="EMBL" id="CAG7647074.1"/>
    </source>
</evidence>
<dbReference type="Proteomes" id="UP001153328">
    <property type="component" value="Unassembled WGS sequence"/>
</dbReference>
<accession>A0A9W4H3C0</accession>
<proteinExistence type="predicted"/>